<dbReference type="Proteomes" id="UP000199682">
    <property type="component" value="Unassembled WGS sequence"/>
</dbReference>
<dbReference type="AlphaFoldDB" id="A0A1G9CUZ5"/>
<keyword evidence="3 5" id="KW-0285">Flavoprotein</keyword>
<dbReference type="GO" id="GO:0003995">
    <property type="term" value="F:acyl-CoA dehydrogenase activity"/>
    <property type="evidence" value="ECO:0007669"/>
    <property type="project" value="TreeGrafter"/>
</dbReference>
<sequence>MGGFSLELNEDQTDLRDWVHGFARDVIRPAASEWDEREETPWPVIQEAAKIGLYGFEALATWFADPIGLSLPIATEELFWGDAGIALALMGTGLAVAGIFASGEPEQLAEWVPECFGDESDPKLAAFCASEPQAGSDVAGYRTRARYDEATDEWVINGQKAWATNGGIANVHVVTAVLDPSLGSRGQAGFIIPPGTPGLSSPGKIKKHGMRASHTADVFLDDVRVPGRCVLGGRERVEARLARAREGQKSGGQAAMATFETTRPTVGAMAVGVARAAYEYSLDYAKDREAFGRKIIENQSIAFDLANMRMEIDAARLLVWRAAWMGRNNVPFTAGEGSMSKLKASEVSVWATERAIHILGGAGYTREHPVERMHRDSKIFTIFEGTSEIQRLVVSRAISGMQIR</sequence>
<evidence type="ECO:0000256" key="1">
    <source>
        <dbReference type="ARBA" id="ARBA00001974"/>
    </source>
</evidence>
<evidence type="ECO:0000256" key="3">
    <source>
        <dbReference type="ARBA" id="ARBA00022630"/>
    </source>
</evidence>
<dbReference type="Gene3D" id="2.40.110.10">
    <property type="entry name" value="Butyryl-CoA Dehydrogenase, subunit A, domain 2"/>
    <property type="match status" value="1"/>
</dbReference>
<dbReference type="SUPFAM" id="SSF56645">
    <property type="entry name" value="Acyl-CoA dehydrogenase NM domain-like"/>
    <property type="match status" value="1"/>
</dbReference>
<feature type="domain" description="Acyl-CoA dehydrogenase/oxidase N-terminal" evidence="8">
    <location>
        <begin position="9"/>
        <end position="115"/>
    </location>
</feature>
<keyword evidence="5" id="KW-0560">Oxidoreductase</keyword>
<evidence type="ECO:0000259" key="8">
    <source>
        <dbReference type="Pfam" id="PF02771"/>
    </source>
</evidence>
<dbReference type="FunFam" id="1.20.140.10:FF:000004">
    <property type="entry name" value="Acyl-CoA dehydrogenase FadE25"/>
    <property type="match status" value="1"/>
</dbReference>
<dbReference type="Pfam" id="PF00441">
    <property type="entry name" value="Acyl-CoA_dh_1"/>
    <property type="match status" value="1"/>
</dbReference>
<evidence type="ECO:0000256" key="2">
    <source>
        <dbReference type="ARBA" id="ARBA00009347"/>
    </source>
</evidence>
<evidence type="ECO:0000256" key="5">
    <source>
        <dbReference type="RuleBase" id="RU362125"/>
    </source>
</evidence>
<gene>
    <name evidence="9" type="ORF">SAMN04488074_10653</name>
</gene>
<evidence type="ECO:0000313" key="10">
    <source>
        <dbReference type="Proteomes" id="UP000199682"/>
    </source>
</evidence>
<dbReference type="Gene3D" id="1.20.140.10">
    <property type="entry name" value="Butyryl-CoA Dehydrogenase, subunit A, domain 3"/>
    <property type="match status" value="1"/>
</dbReference>
<evidence type="ECO:0000313" key="9">
    <source>
        <dbReference type="EMBL" id="SDK55255.1"/>
    </source>
</evidence>
<dbReference type="EMBL" id="FNET01000006">
    <property type="protein sequence ID" value="SDK55255.1"/>
    <property type="molecule type" value="Genomic_DNA"/>
</dbReference>
<dbReference type="InterPro" id="IPR006091">
    <property type="entry name" value="Acyl-CoA_Oxase/DH_mid-dom"/>
</dbReference>
<protein>
    <submittedName>
        <fullName evidence="9">Acyl-CoA dehydrogenase</fullName>
    </submittedName>
</protein>
<accession>A0A1G9CUZ5</accession>
<reference evidence="10" key="1">
    <citation type="submission" date="2016-10" db="EMBL/GenBank/DDBJ databases">
        <authorList>
            <person name="Varghese N."/>
            <person name="Submissions S."/>
        </authorList>
    </citation>
    <scope>NUCLEOTIDE SEQUENCE [LARGE SCALE GENOMIC DNA]</scope>
    <source>
        <strain evidence="10">DSM 44796</strain>
    </source>
</reference>
<evidence type="ECO:0000256" key="4">
    <source>
        <dbReference type="ARBA" id="ARBA00022827"/>
    </source>
</evidence>
<dbReference type="InterPro" id="IPR036250">
    <property type="entry name" value="AcylCo_DH-like_C"/>
</dbReference>
<dbReference type="PANTHER" id="PTHR43884:SF12">
    <property type="entry name" value="ISOVALERYL-COA DEHYDROGENASE, MITOCHONDRIAL-RELATED"/>
    <property type="match status" value="1"/>
</dbReference>
<organism evidence="9 10">
    <name type="scientific">Lentzea albidocapillata subsp. violacea</name>
    <dbReference type="NCBI Taxonomy" id="128104"/>
    <lineage>
        <taxon>Bacteria</taxon>
        <taxon>Bacillati</taxon>
        <taxon>Actinomycetota</taxon>
        <taxon>Actinomycetes</taxon>
        <taxon>Pseudonocardiales</taxon>
        <taxon>Pseudonocardiaceae</taxon>
        <taxon>Lentzea</taxon>
    </lineage>
</organism>
<dbReference type="GO" id="GO:0050660">
    <property type="term" value="F:flavin adenine dinucleotide binding"/>
    <property type="evidence" value="ECO:0007669"/>
    <property type="project" value="InterPro"/>
</dbReference>
<dbReference type="InterPro" id="IPR037069">
    <property type="entry name" value="AcylCoA_DH/ox_N_sf"/>
</dbReference>
<dbReference type="Pfam" id="PF02770">
    <property type="entry name" value="Acyl-CoA_dh_M"/>
    <property type="match status" value="1"/>
</dbReference>
<dbReference type="RefSeq" id="WP_090006541.1">
    <property type="nucleotide sequence ID" value="NZ_FNET01000006.1"/>
</dbReference>
<proteinExistence type="inferred from homology"/>
<keyword evidence="4 5" id="KW-0274">FAD</keyword>
<dbReference type="InterPro" id="IPR013786">
    <property type="entry name" value="AcylCoA_DH/ox_N"/>
</dbReference>
<dbReference type="PANTHER" id="PTHR43884">
    <property type="entry name" value="ACYL-COA DEHYDROGENASE"/>
    <property type="match status" value="1"/>
</dbReference>
<dbReference type="InterPro" id="IPR009075">
    <property type="entry name" value="AcylCo_DH/oxidase_C"/>
</dbReference>
<evidence type="ECO:0000259" key="7">
    <source>
        <dbReference type="Pfam" id="PF02770"/>
    </source>
</evidence>
<dbReference type="InterPro" id="IPR009100">
    <property type="entry name" value="AcylCoA_DH/oxidase_NM_dom_sf"/>
</dbReference>
<dbReference type="InterPro" id="IPR046373">
    <property type="entry name" value="Acyl-CoA_Oxase/DH_mid-dom_sf"/>
</dbReference>
<feature type="domain" description="Acyl-CoA dehydrogenase/oxidase C-terminal" evidence="6">
    <location>
        <begin position="251"/>
        <end position="398"/>
    </location>
</feature>
<name>A0A1G9CUZ5_9PSEU</name>
<evidence type="ECO:0000259" key="6">
    <source>
        <dbReference type="Pfam" id="PF00441"/>
    </source>
</evidence>
<dbReference type="SUPFAM" id="SSF47203">
    <property type="entry name" value="Acyl-CoA dehydrogenase C-terminal domain-like"/>
    <property type="match status" value="1"/>
</dbReference>
<feature type="domain" description="Acyl-CoA oxidase/dehydrogenase middle" evidence="7">
    <location>
        <begin position="126"/>
        <end position="223"/>
    </location>
</feature>
<dbReference type="Gene3D" id="1.10.540.10">
    <property type="entry name" value="Acyl-CoA dehydrogenase/oxidase, N-terminal domain"/>
    <property type="match status" value="1"/>
</dbReference>
<comment type="cofactor">
    <cofactor evidence="1 5">
        <name>FAD</name>
        <dbReference type="ChEBI" id="CHEBI:57692"/>
    </cofactor>
</comment>
<dbReference type="Pfam" id="PF02771">
    <property type="entry name" value="Acyl-CoA_dh_N"/>
    <property type="match status" value="1"/>
</dbReference>
<comment type="similarity">
    <text evidence="2 5">Belongs to the acyl-CoA dehydrogenase family.</text>
</comment>